<evidence type="ECO:0000313" key="5">
    <source>
        <dbReference type="Proteomes" id="UP001519363"/>
    </source>
</evidence>
<dbReference type="PANTHER" id="PTHR43798:SF31">
    <property type="entry name" value="AB HYDROLASE SUPERFAMILY PROTEIN YCLE"/>
    <property type="match status" value="1"/>
</dbReference>
<sequence>MRALCTALITGITLLTSLVPAVAAEPAVRCSEVELPVQFNGLLSETVHGTLCTPVGSSPRNIQLLVHGGTYNRHYWDLPYAEGKYSYQRDMARRGLATFAIDCLGSGDSSRPLSALVTGSGQANVVHQVVGKLRAGAVGGTRYEKVALVGHSMGSGIVLLAASTYHDVDGVVLTGMSHSMDLLALTGIFVEGIRPALLDPVLGRRGLDPGYLTTMPGTRQVFHTGGAVEAAVVEADELVKDQVAATVVADLLPFAFISPLSRLIRVPVLIANGDKDNLFCALSCQDAESLRRAEAPYFDEAARLSTHLVRGAGHAVALGRDAALHRDGIAAWLKSTIGW</sequence>
<comment type="caution">
    <text evidence="4">The sequence shown here is derived from an EMBL/GenBank/DDBJ whole genome shotgun (WGS) entry which is preliminary data.</text>
</comment>
<accession>A0ABS5AJD7</accession>
<protein>
    <submittedName>
        <fullName evidence="4">Pimeloyl-ACP methyl ester carboxylesterase</fullName>
    </submittedName>
</protein>
<reference evidence="4 5" key="1">
    <citation type="submission" date="2021-03" db="EMBL/GenBank/DDBJ databases">
        <title>Sequencing the genomes of 1000 actinobacteria strains.</title>
        <authorList>
            <person name="Klenk H.-P."/>
        </authorList>
    </citation>
    <scope>NUCLEOTIDE SEQUENCE [LARGE SCALE GENOMIC DNA]</scope>
    <source>
        <strain evidence="4 5">DSM 44580</strain>
    </source>
</reference>
<evidence type="ECO:0000313" key="4">
    <source>
        <dbReference type="EMBL" id="MBP2476681.1"/>
    </source>
</evidence>
<feature type="signal peptide" evidence="2">
    <location>
        <begin position="1"/>
        <end position="23"/>
    </location>
</feature>
<dbReference type="Proteomes" id="UP001519363">
    <property type="component" value="Unassembled WGS sequence"/>
</dbReference>
<dbReference type="InterPro" id="IPR050266">
    <property type="entry name" value="AB_hydrolase_sf"/>
</dbReference>
<feature type="chain" id="PRO_5047487464" evidence="2">
    <location>
        <begin position="24"/>
        <end position="339"/>
    </location>
</feature>
<proteinExistence type="predicted"/>
<dbReference type="Pfam" id="PF12697">
    <property type="entry name" value="Abhydrolase_6"/>
    <property type="match status" value="1"/>
</dbReference>
<dbReference type="Gene3D" id="3.40.50.1820">
    <property type="entry name" value="alpha/beta hydrolase"/>
    <property type="match status" value="1"/>
</dbReference>
<dbReference type="InterPro" id="IPR000073">
    <property type="entry name" value="AB_hydrolase_1"/>
</dbReference>
<evidence type="ECO:0000259" key="3">
    <source>
        <dbReference type="Pfam" id="PF12697"/>
    </source>
</evidence>
<keyword evidence="5" id="KW-1185">Reference proteome</keyword>
<evidence type="ECO:0000256" key="2">
    <source>
        <dbReference type="SAM" id="SignalP"/>
    </source>
</evidence>
<gene>
    <name evidence="4" type="ORF">JOF53_005553</name>
</gene>
<name>A0ABS5AJD7_9PSEU</name>
<dbReference type="InterPro" id="IPR029058">
    <property type="entry name" value="AB_hydrolase_fold"/>
</dbReference>
<organism evidence="4 5">
    <name type="scientific">Crossiella equi</name>
    <dbReference type="NCBI Taxonomy" id="130796"/>
    <lineage>
        <taxon>Bacteria</taxon>
        <taxon>Bacillati</taxon>
        <taxon>Actinomycetota</taxon>
        <taxon>Actinomycetes</taxon>
        <taxon>Pseudonocardiales</taxon>
        <taxon>Pseudonocardiaceae</taxon>
        <taxon>Crossiella</taxon>
    </lineage>
</organism>
<dbReference type="SUPFAM" id="SSF53474">
    <property type="entry name" value="alpha/beta-Hydrolases"/>
    <property type="match status" value="1"/>
</dbReference>
<keyword evidence="2" id="KW-0732">Signal</keyword>
<keyword evidence="1" id="KW-0378">Hydrolase</keyword>
<dbReference type="EMBL" id="JAGIOO010000001">
    <property type="protein sequence ID" value="MBP2476681.1"/>
    <property type="molecule type" value="Genomic_DNA"/>
</dbReference>
<dbReference type="PANTHER" id="PTHR43798">
    <property type="entry name" value="MONOACYLGLYCEROL LIPASE"/>
    <property type="match status" value="1"/>
</dbReference>
<feature type="domain" description="AB hydrolase-1" evidence="3">
    <location>
        <begin position="64"/>
        <end position="320"/>
    </location>
</feature>
<evidence type="ECO:0000256" key="1">
    <source>
        <dbReference type="ARBA" id="ARBA00022801"/>
    </source>
</evidence>